<dbReference type="AlphaFoldDB" id="A0A498CLA3"/>
<dbReference type="Proteomes" id="UP000274786">
    <property type="component" value="Unassembled WGS sequence"/>
</dbReference>
<dbReference type="EMBL" id="RCDC01000004">
    <property type="protein sequence ID" value="RLK55864.1"/>
    <property type="molecule type" value="Genomic_DNA"/>
</dbReference>
<dbReference type="Gene3D" id="2.60.40.3140">
    <property type="match status" value="1"/>
</dbReference>
<evidence type="ECO:0000313" key="4">
    <source>
        <dbReference type="EMBL" id="RLK55864.1"/>
    </source>
</evidence>
<dbReference type="SUPFAM" id="SSF54001">
    <property type="entry name" value="Cysteine proteinases"/>
    <property type="match status" value="1"/>
</dbReference>
<feature type="domain" description="Transglutaminase-like" evidence="2">
    <location>
        <begin position="284"/>
        <end position="357"/>
    </location>
</feature>
<evidence type="ECO:0000259" key="2">
    <source>
        <dbReference type="Pfam" id="PF01841"/>
    </source>
</evidence>
<dbReference type="OrthoDB" id="103430at2"/>
<evidence type="ECO:0000256" key="1">
    <source>
        <dbReference type="SAM" id="SignalP"/>
    </source>
</evidence>
<reference evidence="4 5" key="1">
    <citation type="submission" date="2018-10" db="EMBL/GenBank/DDBJ databases">
        <title>Comparative analysis of microorganisms from saline springs in Andes Mountain Range, Colombia.</title>
        <authorList>
            <person name="Rubin E."/>
        </authorList>
    </citation>
    <scope>NUCLEOTIDE SEQUENCE [LARGE SCALE GENOMIC DNA]</scope>
    <source>
        <strain evidence="4 5">USBA GBX 843</strain>
    </source>
</reference>
<dbReference type="Pfam" id="PF12969">
    <property type="entry name" value="DUF3857"/>
    <property type="match status" value="1"/>
</dbReference>
<dbReference type="RefSeq" id="WP_121036782.1">
    <property type="nucleotide sequence ID" value="NZ_RCDC01000004.1"/>
</dbReference>
<feature type="signal peptide" evidence="1">
    <location>
        <begin position="1"/>
        <end position="21"/>
    </location>
</feature>
<keyword evidence="1" id="KW-0732">Signal</keyword>
<dbReference type="Gene3D" id="2.60.120.1130">
    <property type="match status" value="1"/>
</dbReference>
<feature type="domain" description="DUF3857" evidence="3">
    <location>
        <begin position="73"/>
        <end position="236"/>
    </location>
</feature>
<name>A0A498CLA3_9GAMM</name>
<feature type="chain" id="PRO_5019719330" evidence="1">
    <location>
        <begin position="22"/>
        <end position="657"/>
    </location>
</feature>
<dbReference type="InterPro" id="IPR024618">
    <property type="entry name" value="DUF3857"/>
</dbReference>
<proteinExistence type="predicted"/>
<organism evidence="4 5">
    <name type="scientific">Stenotrophomonas rhizophila</name>
    <dbReference type="NCBI Taxonomy" id="216778"/>
    <lineage>
        <taxon>Bacteria</taxon>
        <taxon>Pseudomonadati</taxon>
        <taxon>Pseudomonadota</taxon>
        <taxon>Gammaproteobacteria</taxon>
        <taxon>Lysobacterales</taxon>
        <taxon>Lysobacteraceae</taxon>
        <taxon>Stenotrophomonas</taxon>
    </lineage>
</organism>
<sequence length="657" mass="72014">MKPMIWTMLGAMTLAPVVAWADAQPVPAPVTPVAPPTPGGQSGPAAGAEAQANNNFSFVRYRADYVVRPDAGNTQTEAYEILLKTTSAVEQFSQVRLSYSEKMETLEVLQAYTLTADGQRRDVPADRIYTQESYSSAAAAMYADRKVRVVVFPNLAPGTRVVYQTRRTQNTPYFPGYFGLWETFSVFTQYDDARVTLSAPADLPMQVEQRGVQGSQAPRVRNGMARWEWTYRRTDPLKAQNWSAAAWEYSPTIMASTYRDWSQVAQAYQLKGGEAAAVTPQIQALADELTRGITDRREQAAVLYRWVAQNIRYVAVYLGNGGLEPNPAQSILDNHYGDCKDHVVILEALLAARGIQSTPVLIGAGGGPTLPAIPLLGRFDHAITYIPEFDLYLDSTAPYARVGQLPEGDLGAPVLHTRQAVVARTPANDASRNGTGIEAAFRFDPAGNLSGQTVLHPSGVTEIGMRGAFARLNAQNRARAEESMMAASGFDGSGALTLLGDPQDLTRPFNFRYDFLASDYVDFGVVGGMVLPDAPGSQSFRDLYASTSAPENATPFYCNDSLRDERYQLTFPANVPIVAIPRSQHFANAAGEYLVDWTREGQVITAHHRLHQRAVRGADALCQPQDYAAFRELYQQVRRGFRGQLVYGDLKTVQAGP</sequence>
<evidence type="ECO:0000313" key="5">
    <source>
        <dbReference type="Proteomes" id="UP000274786"/>
    </source>
</evidence>
<evidence type="ECO:0000259" key="3">
    <source>
        <dbReference type="Pfam" id="PF12969"/>
    </source>
</evidence>
<protein>
    <submittedName>
        <fullName evidence="4">Transglutaminase superfamily protein</fullName>
    </submittedName>
</protein>
<dbReference type="InterPro" id="IPR002931">
    <property type="entry name" value="Transglutaminase-like"/>
</dbReference>
<dbReference type="Gene3D" id="3.10.620.30">
    <property type="match status" value="1"/>
</dbReference>
<accession>A0A498CLA3</accession>
<dbReference type="Pfam" id="PF01841">
    <property type="entry name" value="Transglut_core"/>
    <property type="match status" value="1"/>
</dbReference>
<comment type="caution">
    <text evidence="4">The sequence shown here is derived from an EMBL/GenBank/DDBJ whole genome shotgun (WGS) entry which is preliminary data.</text>
</comment>
<gene>
    <name evidence="4" type="ORF">BCL79_0235</name>
</gene>
<dbReference type="InterPro" id="IPR038765">
    <property type="entry name" value="Papain-like_cys_pep_sf"/>
</dbReference>